<dbReference type="PRINTS" id="PR00014">
    <property type="entry name" value="FNTYPEIII"/>
</dbReference>
<dbReference type="AlphaFoldDB" id="A0A8C8R9T9"/>
<dbReference type="SMART" id="SM00060">
    <property type="entry name" value="FN3"/>
    <property type="match status" value="2"/>
</dbReference>
<dbReference type="InterPro" id="IPR036116">
    <property type="entry name" value="FN3_sf"/>
</dbReference>
<dbReference type="FunFam" id="2.60.40.10:FF:000003">
    <property type="entry name" value="Titin isoform E"/>
    <property type="match status" value="1"/>
</dbReference>
<dbReference type="Pfam" id="PF00041">
    <property type="entry name" value="fn3"/>
    <property type="match status" value="1"/>
</dbReference>
<dbReference type="FunFam" id="2.60.40.10:FF:000002">
    <property type="entry name" value="Titin a"/>
    <property type="match status" value="1"/>
</dbReference>
<dbReference type="InterPro" id="IPR013783">
    <property type="entry name" value="Ig-like_fold"/>
</dbReference>
<proteinExistence type="predicted"/>
<name>A0A8C8R9T9_9SAUR</name>
<organism evidence="5 6">
    <name type="scientific">Pelusios castaneus</name>
    <name type="common">West African mud turtle</name>
    <dbReference type="NCBI Taxonomy" id="367368"/>
    <lineage>
        <taxon>Eukaryota</taxon>
        <taxon>Metazoa</taxon>
        <taxon>Chordata</taxon>
        <taxon>Craniata</taxon>
        <taxon>Vertebrata</taxon>
        <taxon>Euteleostomi</taxon>
        <taxon>Archelosauria</taxon>
        <taxon>Testudinata</taxon>
        <taxon>Testudines</taxon>
        <taxon>Pleurodira</taxon>
        <taxon>Pelomedusidae</taxon>
        <taxon>Pelusios</taxon>
    </lineage>
</organism>
<feature type="domain" description="Ig-like" evidence="3">
    <location>
        <begin position="255"/>
        <end position="351"/>
    </location>
</feature>
<evidence type="ECO:0000259" key="3">
    <source>
        <dbReference type="PROSITE" id="PS50835"/>
    </source>
</evidence>
<dbReference type="PANTHER" id="PTHR14340">
    <property type="entry name" value="MICROFIBRIL-ASSOCIATED GLYCOPROTEIN 3"/>
    <property type="match status" value="1"/>
</dbReference>
<dbReference type="CDD" id="cd00063">
    <property type="entry name" value="FN3"/>
    <property type="match status" value="2"/>
</dbReference>
<sequence length="351" mass="38771">MAVNKYGVGDPLESESIIAKNPFVVPLPPNAPEVSAITKDSMIVVWERPASDGGSEILGYVLEKRDKEGIRWTRYLRKIVNVRAVGQDLKVEIPISGRPKPTVTWTKDDQPLKQTTRVNVSDLPNLTVLNIKETNKEDSGMYGITVANVIGQKSTSVEIITLDKPDPPRGPVKFDDISAESITLSWSPPLYTGGCQITNYIVHKRDTTTTVWETVSAAVARTTLKVTKLKTGSEYQFRIFAENRYGQSFALESEPIVAQYPYKEPGPPDTIVVNAGEMFKLEADVHGKPLPTIKWFKGDKEVEETARCEIKNTDFKALVIVKDAIRVDGGQYILQASNIAGTKSVPVNVKV</sequence>
<feature type="domain" description="Fibronectin type-III" evidence="4">
    <location>
        <begin position="28"/>
        <end position="123"/>
    </location>
</feature>
<dbReference type="FunFam" id="2.60.40.10:FF:000031">
    <property type="entry name" value="Myosin-binding protein C, slow type"/>
    <property type="match status" value="1"/>
</dbReference>
<dbReference type="InterPro" id="IPR003598">
    <property type="entry name" value="Ig_sub2"/>
</dbReference>
<dbReference type="InterPro" id="IPR003599">
    <property type="entry name" value="Ig_sub"/>
</dbReference>
<dbReference type="SMART" id="SM00408">
    <property type="entry name" value="IGc2"/>
    <property type="match status" value="2"/>
</dbReference>
<dbReference type="InterPro" id="IPR007110">
    <property type="entry name" value="Ig-like_dom"/>
</dbReference>
<evidence type="ECO:0000256" key="1">
    <source>
        <dbReference type="ARBA" id="ARBA00022737"/>
    </source>
</evidence>
<dbReference type="Gene3D" id="2.60.40.10">
    <property type="entry name" value="Immunoglobulins"/>
    <property type="match status" value="4"/>
</dbReference>
<dbReference type="PROSITE" id="PS50853">
    <property type="entry name" value="FN3"/>
    <property type="match status" value="2"/>
</dbReference>
<dbReference type="SUPFAM" id="SSF49265">
    <property type="entry name" value="Fibronectin type III"/>
    <property type="match status" value="2"/>
</dbReference>
<dbReference type="SMART" id="SM00409">
    <property type="entry name" value="IG"/>
    <property type="match status" value="2"/>
</dbReference>
<reference evidence="5" key="2">
    <citation type="submission" date="2025-09" db="UniProtKB">
        <authorList>
            <consortium name="Ensembl"/>
        </authorList>
    </citation>
    <scope>IDENTIFICATION</scope>
</reference>
<evidence type="ECO:0000256" key="2">
    <source>
        <dbReference type="ARBA" id="ARBA00023319"/>
    </source>
</evidence>
<accession>A0A8C8R9T9</accession>
<dbReference type="InterPro" id="IPR013098">
    <property type="entry name" value="Ig_I-set"/>
</dbReference>
<dbReference type="PANTHER" id="PTHR14340:SF13">
    <property type="entry name" value="TITIN"/>
    <property type="match status" value="1"/>
</dbReference>
<dbReference type="CDD" id="cd05748">
    <property type="entry name" value="Ig_Titin_like"/>
    <property type="match status" value="1"/>
</dbReference>
<dbReference type="SUPFAM" id="SSF48726">
    <property type="entry name" value="Immunoglobulin"/>
    <property type="match status" value="2"/>
</dbReference>
<keyword evidence="1" id="KW-0677">Repeat</keyword>
<dbReference type="Ensembl" id="ENSPCET00000002018.1">
    <property type="protein sequence ID" value="ENSPCEP00000001956.1"/>
    <property type="gene ID" value="ENSPCEG00000001622.1"/>
</dbReference>
<evidence type="ECO:0008006" key="7">
    <source>
        <dbReference type="Google" id="ProtNLM"/>
    </source>
</evidence>
<evidence type="ECO:0000313" key="5">
    <source>
        <dbReference type="Ensembl" id="ENSPCEP00000001956.1"/>
    </source>
</evidence>
<dbReference type="Pfam" id="PF07679">
    <property type="entry name" value="I-set"/>
    <property type="match status" value="2"/>
</dbReference>
<keyword evidence="6" id="KW-1185">Reference proteome</keyword>
<evidence type="ECO:0000313" key="6">
    <source>
        <dbReference type="Proteomes" id="UP000694393"/>
    </source>
</evidence>
<dbReference type="InterPro" id="IPR003961">
    <property type="entry name" value="FN3_dom"/>
</dbReference>
<dbReference type="InterPro" id="IPR036179">
    <property type="entry name" value="Ig-like_dom_sf"/>
</dbReference>
<protein>
    <recommendedName>
        <fullName evidence="7">Titin</fullName>
    </recommendedName>
</protein>
<dbReference type="PROSITE" id="PS50835">
    <property type="entry name" value="IG_LIKE"/>
    <property type="match status" value="1"/>
</dbReference>
<keyword evidence="2" id="KW-0393">Immunoglobulin domain</keyword>
<dbReference type="Proteomes" id="UP000694393">
    <property type="component" value="Unplaced"/>
</dbReference>
<reference evidence="5" key="1">
    <citation type="submission" date="2025-08" db="UniProtKB">
        <authorList>
            <consortium name="Ensembl"/>
        </authorList>
    </citation>
    <scope>IDENTIFICATION</scope>
</reference>
<evidence type="ECO:0000259" key="4">
    <source>
        <dbReference type="PROSITE" id="PS50853"/>
    </source>
</evidence>
<feature type="domain" description="Fibronectin type-III" evidence="4">
    <location>
        <begin position="167"/>
        <end position="261"/>
    </location>
</feature>